<keyword evidence="2" id="KW-0812">Transmembrane</keyword>
<accession>A0ABU4PPN9</accession>
<feature type="coiled-coil region" evidence="1">
    <location>
        <begin position="205"/>
        <end position="232"/>
    </location>
</feature>
<dbReference type="RefSeq" id="WP_010408249.1">
    <property type="nucleotide sequence ID" value="NZ_JAWXXV010000001.1"/>
</dbReference>
<dbReference type="PIRSF" id="PIRSF030959">
    <property type="entry name" value="UCP030959"/>
    <property type="match status" value="1"/>
</dbReference>
<dbReference type="InterPro" id="IPR014562">
    <property type="entry name" value="UCP030959_TPR_rpt-cont"/>
</dbReference>
<reference evidence="3 4" key="1">
    <citation type="submission" date="2023-11" db="EMBL/GenBank/DDBJ databases">
        <title>MicrobeMod: A computational toolkit for identifying prokaryotic methylation and restriction-modification with nanopore sequencing.</title>
        <authorList>
            <person name="Crits-Christoph A."/>
            <person name="Kang S.C."/>
            <person name="Lee H."/>
            <person name="Ostrov N."/>
        </authorList>
    </citation>
    <scope>NUCLEOTIDE SEQUENCE [LARGE SCALE GENOMIC DNA]</scope>
    <source>
        <strain evidence="3 4">ATCC 14820</strain>
    </source>
</reference>
<gene>
    <name evidence="3" type="ORF">SIL82_14040</name>
</gene>
<dbReference type="InterPro" id="IPR011990">
    <property type="entry name" value="TPR-like_helical_dom_sf"/>
</dbReference>
<dbReference type="Pfam" id="PF14559">
    <property type="entry name" value="TPR_19"/>
    <property type="match status" value="1"/>
</dbReference>
<sequence length="249" mass="27738">MFYLLTIAIQVLCVIDVIRNGRNQLWIMALVFLPLASTIAYVVLEVYPRFQGNRHVRTARATVAAKLDPDKDVRAARGALALADTVANRMRLADALAAQGNYGEALPLYREATERGPVDTRSAEKRARAEFETHDPNAALATLDAAPPASAQSDRDRIGLLRARILDALGRKDEALALYADLVTRLPGEEGRCRYAALLLEQGWDKKAREVLEEVEARMKLLDRQQRAAEAEMYRWAMARLGELRAVKA</sequence>
<dbReference type="SUPFAM" id="SSF48452">
    <property type="entry name" value="TPR-like"/>
    <property type="match status" value="1"/>
</dbReference>
<evidence type="ECO:0000256" key="2">
    <source>
        <dbReference type="SAM" id="Phobius"/>
    </source>
</evidence>
<dbReference type="EMBL" id="JAWXXV010000001">
    <property type="protein sequence ID" value="MDX5985374.1"/>
    <property type="molecule type" value="Genomic_DNA"/>
</dbReference>
<keyword evidence="2" id="KW-0472">Membrane</keyword>
<proteinExistence type="predicted"/>
<organism evidence="3 4">
    <name type="scientific">Sphingomonas echinoides</name>
    <dbReference type="NCBI Taxonomy" id="59803"/>
    <lineage>
        <taxon>Bacteria</taxon>
        <taxon>Pseudomonadati</taxon>
        <taxon>Pseudomonadota</taxon>
        <taxon>Alphaproteobacteria</taxon>
        <taxon>Sphingomonadales</taxon>
        <taxon>Sphingomonadaceae</taxon>
        <taxon>Sphingomonas</taxon>
    </lineage>
</organism>
<dbReference type="Proteomes" id="UP001279660">
    <property type="component" value="Unassembled WGS sequence"/>
</dbReference>
<keyword evidence="4" id="KW-1185">Reference proteome</keyword>
<evidence type="ECO:0000313" key="3">
    <source>
        <dbReference type="EMBL" id="MDX5985374.1"/>
    </source>
</evidence>
<keyword evidence="2" id="KW-1133">Transmembrane helix</keyword>
<protein>
    <submittedName>
        <fullName evidence="3">Tetratricopeptide repeat protein</fullName>
    </submittedName>
</protein>
<name>A0ABU4PPN9_9SPHN</name>
<keyword evidence="1" id="KW-0175">Coiled coil</keyword>
<dbReference type="Gene3D" id="1.25.40.10">
    <property type="entry name" value="Tetratricopeptide repeat domain"/>
    <property type="match status" value="1"/>
</dbReference>
<comment type="caution">
    <text evidence="3">The sequence shown here is derived from an EMBL/GenBank/DDBJ whole genome shotgun (WGS) entry which is preliminary data.</text>
</comment>
<evidence type="ECO:0000256" key="1">
    <source>
        <dbReference type="SAM" id="Coils"/>
    </source>
</evidence>
<evidence type="ECO:0000313" key="4">
    <source>
        <dbReference type="Proteomes" id="UP001279660"/>
    </source>
</evidence>
<feature type="transmembrane region" description="Helical" evidence="2">
    <location>
        <begin position="23"/>
        <end position="44"/>
    </location>
</feature>